<proteinExistence type="predicted"/>
<dbReference type="EMBL" id="ML996709">
    <property type="protein sequence ID" value="KAF2395949.1"/>
    <property type="molecule type" value="Genomic_DNA"/>
</dbReference>
<feature type="compositionally biased region" description="Basic and acidic residues" evidence="1">
    <location>
        <begin position="69"/>
        <end position="81"/>
    </location>
</feature>
<evidence type="ECO:0000256" key="1">
    <source>
        <dbReference type="SAM" id="MobiDB-lite"/>
    </source>
</evidence>
<dbReference type="Proteomes" id="UP000799640">
    <property type="component" value="Unassembled WGS sequence"/>
</dbReference>
<reference evidence="2" key="1">
    <citation type="journal article" date="2020" name="Stud. Mycol.">
        <title>101 Dothideomycetes genomes: a test case for predicting lifestyles and emergence of pathogens.</title>
        <authorList>
            <person name="Haridas S."/>
            <person name="Albert R."/>
            <person name="Binder M."/>
            <person name="Bloem J."/>
            <person name="Labutti K."/>
            <person name="Salamov A."/>
            <person name="Andreopoulos B."/>
            <person name="Baker S."/>
            <person name="Barry K."/>
            <person name="Bills G."/>
            <person name="Bluhm B."/>
            <person name="Cannon C."/>
            <person name="Castanera R."/>
            <person name="Culley D."/>
            <person name="Daum C."/>
            <person name="Ezra D."/>
            <person name="Gonzalez J."/>
            <person name="Henrissat B."/>
            <person name="Kuo A."/>
            <person name="Liang C."/>
            <person name="Lipzen A."/>
            <person name="Lutzoni F."/>
            <person name="Magnuson J."/>
            <person name="Mondo S."/>
            <person name="Nolan M."/>
            <person name="Ohm R."/>
            <person name="Pangilinan J."/>
            <person name="Park H.-J."/>
            <person name="Ramirez L."/>
            <person name="Alfaro M."/>
            <person name="Sun H."/>
            <person name="Tritt A."/>
            <person name="Yoshinaga Y."/>
            <person name="Zwiers L.-H."/>
            <person name="Turgeon B."/>
            <person name="Goodwin S."/>
            <person name="Spatafora J."/>
            <person name="Crous P."/>
            <person name="Grigoriev I."/>
        </authorList>
    </citation>
    <scope>NUCLEOTIDE SEQUENCE</scope>
    <source>
        <strain evidence="2">CBS 262.69</strain>
    </source>
</reference>
<gene>
    <name evidence="2" type="ORF">EJ06DRAFT_534395</name>
</gene>
<evidence type="ECO:0000313" key="2">
    <source>
        <dbReference type="EMBL" id="KAF2395949.1"/>
    </source>
</evidence>
<organism evidence="2 3">
    <name type="scientific">Trichodelitschia bisporula</name>
    <dbReference type="NCBI Taxonomy" id="703511"/>
    <lineage>
        <taxon>Eukaryota</taxon>
        <taxon>Fungi</taxon>
        <taxon>Dikarya</taxon>
        <taxon>Ascomycota</taxon>
        <taxon>Pezizomycotina</taxon>
        <taxon>Dothideomycetes</taxon>
        <taxon>Dothideomycetes incertae sedis</taxon>
        <taxon>Phaeotrichales</taxon>
        <taxon>Phaeotrichaceae</taxon>
        <taxon>Trichodelitschia</taxon>
    </lineage>
</organism>
<name>A0A6G1HJA8_9PEZI</name>
<sequence length="93" mass="10544">MVSRASVLSPILRLVSLRSAESDLETRRYAGKTCCSHAIHRSLLRTRHLMPQVKTSTLSSARMAGIGEHPEDWRKIPDRQTIEPLNHGKHSYL</sequence>
<protein>
    <submittedName>
        <fullName evidence="2">Uncharacterized protein</fullName>
    </submittedName>
</protein>
<keyword evidence="3" id="KW-1185">Reference proteome</keyword>
<feature type="region of interest" description="Disordered" evidence="1">
    <location>
        <begin position="69"/>
        <end position="93"/>
    </location>
</feature>
<evidence type="ECO:0000313" key="3">
    <source>
        <dbReference type="Proteomes" id="UP000799640"/>
    </source>
</evidence>
<accession>A0A6G1HJA8</accession>
<dbReference type="AlphaFoldDB" id="A0A6G1HJA8"/>